<accession>A0ABS2ZWE6</accession>
<feature type="transmembrane region" description="Helical" evidence="1">
    <location>
        <begin position="7"/>
        <end position="23"/>
    </location>
</feature>
<evidence type="ECO:0000256" key="1">
    <source>
        <dbReference type="SAM" id="Phobius"/>
    </source>
</evidence>
<feature type="transmembrane region" description="Helical" evidence="1">
    <location>
        <begin position="35"/>
        <end position="59"/>
    </location>
</feature>
<comment type="caution">
    <text evidence="2">The sequence shown here is derived from an EMBL/GenBank/DDBJ whole genome shotgun (WGS) entry which is preliminary data.</text>
</comment>
<sequence>MKRLQHLLYGFIVGIVFLALGLVDVERFGPFRDLIYFINTILFYIGYGVVVVLGIWILLKVMEELQK</sequence>
<name>A0ABS2ZWE6_9BACL</name>
<keyword evidence="3" id="KW-1185">Reference proteome</keyword>
<protein>
    <submittedName>
        <fullName evidence="2">Uncharacterized protein</fullName>
    </submittedName>
</protein>
<keyword evidence="1" id="KW-0812">Transmembrane</keyword>
<proteinExistence type="predicted"/>
<dbReference type="EMBL" id="JAFHKR010000039">
    <property type="protein sequence ID" value="MBN3555756.1"/>
    <property type="molecule type" value="Genomic_DNA"/>
</dbReference>
<keyword evidence="1" id="KW-0472">Membrane</keyword>
<dbReference type="Proteomes" id="UP001296923">
    <property type="component" value="Unassembled WGS sequence"/>
</dbReference>
<organism evidence="2 3">
    <name type="scientific">Fictibacillus nanhaiensis</name>
    <dbReference type="NCBI Taxonomy" id="742169"/>
    <lineage>
        <taxon>Bacteria</taxon>
        <taxon>Bacillati</taxon>
        <taxon>Bacillota</taxon>
        <taxon>Bacilli</taxon>
        <taxon>Bacillales</taxon>
        <taxon>Fictibacillaceae</taxon>
        <taxon>Fictibacillus</taxon>
    </lineage>
</organism>
<keyword evidence="1" id="KW-1133">Transmembrane helix</keyword>
<gene>
    <name evidence="2" type="ORF">JYA63_15875</name>
</gene>
<evidence type="ECO:0000313" key="2">
    <source>
        <dbReference type="EMBL" id="MBN3555756.1"/>
    </source>
</evidence>
<evidence type="ECO:0000313" key="3">
    <source>
        <dbReference type="Proteomes" id="UP001296923"/>
    </source>
</evidence>
<dbReference type="RefSeq" id="WP_205726551.1">
    <property type="nucleotide sequence ID" value="NZ_JAFHKR010000039.1"/>
</dbReference>
<reference evidence="2 3" key="1">
    <citation type="submission" date="2021-01" db="EMBL/GenBank/DDBJ databases">
        <title>Genome Sequencing of Type Strains.</title>
        <authorList>
            <person name="Lemaire J.F."/>
            <person name="Inderbitzin P."/>
            <person name="Collins S.B."/>
            <person name="Wespe N."/>
            <person name="Knight-Connoni V."/>
        </authorList>
    </citation>
    <scope>NUCLEOTIDE SEQUENCE [LARGE SCALE GENOMIC DNA]</scope>
    <source>
        <strain evidence="2 3">DSM 23009</strain>
    </source>
</reference>